<proteinExistence type="predicted"/>
<reference evidence="1 2" key="1">
    <citation type="submission" date="2018-04" db="EMBL/GenBank/DDBJ databases">
        <title>Genome sequencing of Flavobacterium sp. HYN0048.</title>
        <authorList>
            <person name="Yi H."/>
            <person name="Baek C."/>
        </authorList>
    </citation>
    <scope>NUCLEOTIDE SEQUENCE [LARGE SCALE GENOMIC DNA]</scope>
    <source>
        <strain evidence="1 2">HYN0048</strain>
    </source>
</reference>
<accession>A0A2S0RFZ2</accession>
<organism evidence="1 2">
    <name type="scientific">Flavobacterium magnum</name>
    <dbReference type="NCBI Taxonomy" id="2162713"/>
    <lineage>
        <taxon>Bacteria</taxon>
        <taxon>Pseudomonadati</taxon>
        <taxon>Bacteroidota</taxon>
        <taxon>Flavobacteriia</taxon>
        <taxon>Flavobacteriales</taxon>
        <taxon>Flavobacteriaceae</taxon>
        <taxon>Flavobacterium</taxon>
    </lineage>
</organism>
<sequence>MRKYLLFFVLIGYQAIAQIEFVPGFYIDNNGVRTNCLIRDEGWRNNPTSFQYKQSPDQQSTTATIERVSKFGVDQGDLYERFTVKIDQSSKNINALSKEKQPEFKEMTVFLKYVTEADISLLSYEAGDHVRFFVYNKNSAPEQLIFKDYLLDPSTIAQNNYFRQQLYTSLKSARLTQKDFEHLQYKQQDLVRVFEKYYADNGSAHTVTKETSKTAIHLAVTGGVNFSGVRLVNDAQNVDISTGMHASPGFGFEVESILPYNHGKWAIFANPNYHYLKYEETSVNPFIVDYKAVNIPIGVRHYMFLKNPSRLFLTGGYALGFSFSSALQYRGFKFDVSKGGNLFFGAGYNYGKYAIEVRYNTMQSMIVYSFWDAGYGAVQLVASYKLF</sequence>
<evidence type="ECO:0008006" key="3">
    <source>
        <dbReference type="Google" id="ProtNLM"/>
    </source>
</evidence>
<protein>
    <recommendedName>
        <fullName evidence="3">Outer membrane protein beta-barrel domain-containing protein</fullName>
    </recommendedName>
</protein>
<dbReference type="AlphaFoldDB" id="A0A2S0RFZ2"/>
<keyword evidence="2" id="KW-1185">Reference proteome</keyword>
<dbReference type="KEGG" id="fmg:HYN48_08675"/>
<dbReference type="Proteomes" id="UP000244193">
    <property type="component" value="Chromosome"/>
</dbReference>
<dbReference type="EMBL" id="CP028811">
    <property type="protein sequence ID" value="AWA30148.1"/>
    <property type="molecule type" value="Genomic_DNA"/>
</dbReference>
<evidence type="ECO:0000313" key="2">
    <source>
        <dbReference type="Proteomes" id="UP000244193"/>
    </source>
</evidence>
<name>A0A2S0RFZ2_9FLAO</name>
<evidence type="ECO:0000313" key="1">
    <source>
        <dbReference type="EMBL" id="AWA30148.1"/>
    </source>
</evidence>
<gene>
    <name evidence="1" type="ORF">HYN48_08675</name>
</gene>